<organism evidence="1 2">
    <name type="scientific">Russula earlei</name>
    <dbReference type="NCBI Taxonomy" id="71964"/>
    <lineage>
        <taxon>Eukaryota</taxon>
        <taxon>Fungi</taxon>
        <taxon>Dikarya</taxon>
        <taxon>Basidiomycota</taxon>
        <taxon>Agaricomycotina</taxon>
        <taxon>Agaricomycetes</taxon>
        <taxon>Russulales</taxon>
        <taxon>Russulaceae</taxon>
        <taxon>Russula</taxon>
    </lineage>
</organism>
<keyword evidence="2" id="KW-1185">Reference proteome</keyword>
<protein>
    <submittedName>
        <fullName evidence="1">Uncharacterized protein</fullName>
    </submittedName>
</protein>
<dbReference type="Proteomes" id="UP001207468">
    <property type="component" value="Unassembled WGS sequence"/>
</dbReference>
<evidence type="ECO:0000313" key="1">
    <source>
        <dbReference type="EMBL" id="KAI9436103.1"/>
    </source>
</evidence>
<comment type="caution">
    <text evidence="1">The sequence shown here is derived from an EMBL/GenBank/DDBJ whole genome shotgun (WGS) entry which is preliminary data.</text>
</comment>
<reference evidence="1" key="1">
    <citation type="submission" date="2021-03" db="EMBL/GenBank/DDBJ databases">
        <title>Evolutionary priming and transition to the ectomycorrhizal habit in an iconic lineage of mushroom-forming fungi: is preadaptation a requirement?</title>
        <authorList>
            <consortium name="DOE Joint Genome Institute"/>
            <person name="Looney B.P."/>
            <person name="Miyauchi S."/>
            <person name="Morin E."/>
            <person name="Drula E."/>
            <person name="Courty P.E."/>
            <person name="Chicoki N."/>
            <person name="Fauchery L."/>
            <person name="Kohler A."/>
            <person name="Kuo A."/>
            <person name="LaButti K."/>
            <person name="Pangilinan J."/>
            <person name="Lipzen A."/>
            <person name="Riley R."/>
            <person name="Andreopoulos W."/>
            <person name="He G."/>
            <person name="Johnson J."/>
            <person name="Barry K.W."/>
            <person name="Grigoriev I.V."/>
            <person name="Nagy L."/>
            <person name="Hibbett D."/>
            <person name="Henrissat B."/>
            <person name="Matheny P.B."/>
            <person name="Labbe J."/>
            <person name="Martin A.F."/>
        </authorList>
    </citation>
    <scope>NUCLEOTIDE SEQUENCE</scope>
    <source>
        <strain evidence="1">BPL698</strain>
    </source>
</reference>
<evidence type="ECO:0000313" key="2">
    <source>
        <dbReference type="Proteomes" id="UP001207468"/>
    </source>
</evidence>
<proteinExistence type="predicted"/>
<gene>
    <name evidence="1" type="ORF">F5148DRAFT_1303721</name>
</gene>
<name>A0ACC0TSW1_9AGAM</name>
<accession>A0ACC0TSW1</accession>
<dbReference type="EMBL" id="JAGFNK010001011">
    <property type="protein sequence ID" value="KAI9436103.1"/>
    <property type="molecule type" value="Genomic_DNA"/>
</dbReference>
<sequence length="4162" mass="476252">MARPSFSNIMGGISQKDRFPAPLRHDFFKIEERDVEDLLRFMIEVSKEFNYYNLKNKVAGDWQNFLISDINLLISVIPKFDILTYIKEFDALRAAVVAEDNELLLITRFQKLLFFLKDFVLLQYRLSGRFAAAAFSSDKRVANFQQSVGHYYVFDEDIRLLQSWFLYAQELLGDRFNPDFDMPDFPVTGIAAKTGAAAFWGSDTESVKDKLVYSLRHMSSLFATLRLKLHKLFAAADFYTNSKETPSYAPHTGLIVAFLHLYQYLETEINGITRKHLDFFYRQVLGIRNKTFVPDSVYLIIGINADAGKILVKEGERLLADTKEPVAEVYYKVDNDSIVNNAKVCELKSVYVSENIKIIHPGEDMEDLKEQEIFAASYAVTEPVQLIKEDNKTLKTWPLMGEEQESKPLTERTMVYADLGLIISSPLFYLKDGRRHISMRFYLEEKSYNVFRKYTNGYATATGINDTASEYEILKSAFNISITTADGWLAIKEYSCFCSEDKRNEKFFQVSFRINEKCPPIDIYNPLIHGAGFEEKWPLLQLTLNNYSFYHPYIFFKALTIERVGIKVKVEDAGFLKLQNNIGAVNPGSPFQLFGPQPAVGTYLDIKNTNIFNRYTRSLAIKINWFDLPKEKGGFATYFDAYGNHVTDSSYKVTISGINGGKYVPEAADQQVFQLFTTSHEPGRKQLLDPLTEMDEVDVKRMQLMNDPLLQQEEIVAETVFRDGAVRLELVAPNDAFGHKLFPVIFPETIMHNAKRWVKKKPIPNQPYVPMVKSLSVDYILEHSEIIREGARRKDTDNTISIIHRYPFGLHKVYPGFNKYTVHLIPFFENDCNLLIGLCDVQPGAEISLLFQLDESNFSNSLDDEEIVQWSYLCDNEWTAFSKAEVLADTTFNFIKTGIVRLQAIKATRVIGEVMPDKLSIPAGAITEFKNKLPFVLSVAQPFASFGGKSAETENEYYTRQRPVGTKDICQIILERFPELLKVKCYGSGGHNNILLPGKDIQVIVIPRRKENRQWIDNEPRVDISTLYNIRKYISASISPFIKVDVQNPVYERVKVVCSIMFNNRVDKQNAGDNIKRLNEDIKKFISPWLYDIDSDFKMDTRMYLSELLNFIKNCNYIGYVTAFSVLHFYHSFNVRSGKYTACVLDSARDKTDYLQGSFPGAILIPSDEHLITVIEKPEYQEAAISGINDLFTGNELLSYGREDLKKNFRNGSIPSETHFSSLIDSMINKQDDGFSKDEENGFIVKTTGSSSRLLSLYKNINDLSPFFTFEKDEKENTSLKLNPEGSTEVDAADDKSFFLGTNGNMGVGTRPETHHKLEVNGFVACKGRTGTYASGQDQENFRTLWFLLEQDKTKMERVTLNGAQVMNNTPSTQSKQIEKYDGPDSPLNFSFLRKKGIEIIQKISGEYWTDFNLHDPGVTILEHLCFAITDLAYRTSFPIPDLLADKDGNISREKNLFFERDEILTTSPLNTNDFRKIIIDNVPEVYNVWIEPVSVNKIDNYTKGVYRVVAQVNSDTAVKWLNAKGTEEEAEMKRAVITEIENCILDKRSIGEDFEQILLLEPRRVTVSGEVIINRHAQHEDILADIYYQVATLITPPIHFYTEAELLARGLCFEEIYNGPFLQHGFLLNDELMPRTTQIDPSDFIKSVSAIEGVLYVKNLKLVEGDTIYENKPFVLGANEFALFEPGLDNPQIKLIADNYAIHIRHSVFISLFHKKSDAVKRSFNKHTAVTGSQLSGIGINRQLKEYHSFQQLFPAIYRLNIEGLEDQEDNQYDRKEKVIEKAKSKQLKAYLMLFEQVLANYLAQLANISNLFSPDIIKEEAFTYYIQPLYNVPGAENMIHAFFGGDKKQNAVEWDLFKKDLQNSYITSLKQVVETDDTYSTRKNKAIDHLLSRFNINLNRLPVEIYERLYNPNENTERISEALLWKAGILKEIAALTQNRYRAYSYLDKDTIDYDYKMRKLLYIQNDRNIPLTEVFNTIQAQQQSGRTDTPDTEKLNWDNEEIELIGGKEEMQQLLGVEANVTATPYQISFKEQGRDFFTAALDSRNYKIGPDYTGTNDYLLIYKPPQDQQWKLVGRFPNKRVAAQSIRKITSTVKDLNTRSEGFHVVEHILLRPSFQLPVFGFNFKSDTGQVLFRHDHWLSFEQRAKTLEALFAITDMEEGSDYKAIANQLFDHCTVNISQDETSASFIDAKVLADANPQLATRVFNKIRYNLDKYRNSSRMYLPAFNTLVWLPGSKVVQEDFFNFRITVVLPEWTARFQDNGFRRFTEKMKAFEEMYFAWLPLTPGDSQRNALAVDLISFLADTFTQFHIQQMVFELESRSRHKAHELHNRISRVVNDSLVFCADQYLLENITDNWVLQIDSMEIDLGEIEDSNLEAEVVDRFAEAFCNELATRIALLRVNPLQASEGASIQQTFKSKLQLLEHFLITGTLIWWADKATTWSMDALVEELAHTHAGLLRALIVKMGRVEEVRKRIAWQFKEETVKSVIAVLEPEEAAYIFSYYDEVRHIQHKEQLIKTEEAVFARATLLFILNYLLVDRGSNFNRKVFVKNNMSQLAAGFNTSYAILLQLFFDAISRELPPHIAAGSLYDIIRQLFAEELILTEQEAIVAEDSYEEEAQLSKISLLDSLPYWAGTYSEAALQDMIETVRLDQKWDMGTAEDFAQQLRQQLVMHLLRLPGATITETIILRTVTGLLSPVYHITPLSLLQEIDHVIRTRYTSLMERDKLHQWIGQEVLLQDAATNAIHASVINGVHDSKRAGRDTSVSLKDLLLFLLQYGSIPWWGKDISKGRSQQSLMEALIKLSPQDALQVFRLAGTQPNLRKRYLSYFTTELVASMISRTEAGKEAIEMFYAITAIIQRFPANIPITSFRLNQLVMEQLWETLVAHHYQYFNSLSFYTKLLPVLTAATGVENEEWTRIIEEWTGEEQMAVAKLKRMAMGIGEGARAPSVTGKTHSPLNSQLEDWFTIFRVPLHSQQPGTVFILQQITATLVYFLRYGQLPAGMSSNEAGIQQPVLVLQMLVYLFTHYPGELTALWQQPGNDIRVKLYLYQLLTEQEDAVIEPVISFLAEAREKDVLQYVKEAAADIVDQPGSLQLNRESDGSGVAIIWEGVTVGNAREVLQYFLQWNALPDDISKYIKDAEQQRALLRNLVTELYRQDENAFIQVWQNEPANPLAQAQLYQLFNGYVQIHEQGVVGYLAGEYAKLSKTGTELHQPEEAISITQTGMPGVAVNLSLVKDPVKGIVVMAGETMLAGAREVLEYFLQWNKLPDTIQAWIKGEEDLRLLLRSILVALFRQDENGFAGIWNTGATHTQARLFLYDTMAGYTQVHERPLVIYLHSQRDQEINDLLTTRTEQKDQPVAEIIQQLLAGYVLSSPAMLQQLAATLPMDAILQLYKRKYPNQQATMIEWIESAYAFIPALVQDSYERYRWLEYFKRFTLLVIAGKYTIISEQSYLQWFFVFVHSIRPQLPVFVIAAFRQAIADSYMEGQAVPAWKSEILRQMQLYIEKHTDLPTTGNNVMANDPAKTGTTGAAETTQSAQLAWQQQEKIRKEIEAQKKQQQERLKKEITAKTIAMNDKIYVGNAGLVLLHPFFSTLFTRINYLSEGKFIDEEKRLRATLLLQYIVYGRVAHEEHEIVLNKLLCGVSPETPVLMDFVITPEEEALVAELFEVLFQRWTKMKNSSVEGFRSSFLQREGALEKTEGGWNLRVAQRGYDLLLQTLPWAFGMDITIMQNNATILAAELRWLNLVIDTRMKLYWGKPCECNSIYEIPVQDLAGSDSLYGQILSHYQAGFRERVVLLLAIAPHVQPHLLDVFFIRNADYDRGFTEFGGIKGQNHSGFIPTGETAAFILAANDLQERFSLFELFGEDHFFKRFNILKLNHSQAEEPLLSGVLHLSTEYLNYFTSGVSHKPDFNINFPAKRITTELGWEDLVLEDAVLEEVTEIKDWITYGDTLLNEWGLKKKIKPGYRALFYGPPGTGKTLTASLIGKAVNLDVYRIDLSMVVSKFIGETEKNLANIFSQAENKHWILFFDEADALFGKRTQTSSSNDRYANQEISYLLQRIEDFPGVVILATNLKANLDEAFSRRFQSMVYFPMPSAEQRKNYIAHKHELAGGAIINVTRYCSLKAVKRGDNTILYRDLVNGIKKEFGKDGKIV</sequence>